<sequence length="421" mass="45173">MPVDLPIASFTDAPPVPPRLVVWLGLLMLVMLAGAGGTLFTWPQGEPTGSPWFWTKLLVLPALGFCVAFGLRLFYYEQESERVRAEVATLKDDQAKALLFASEPLAVLECRYLSALQIGQAAKQIVATHSILNARVPHSGGSAVRHTALKFGELQSLPERYRACFLELLDEIGPAIATLPLDVPFNICLALPVNPENLEQDDLSAIWQSCWRESGLRPAKASRLFAEQGLMPLDGWLDVRGDVALEKVTLYVCAQLHATPPHNSAEAAVALLLGWPPLLERRGLKPLAMLHRPADAGTGALDDALLKALLWGRSTAPELGDLWQAGLASDDKPAILQSASALSLGLSKSWNLSGVHDIDTTLGHAGVAAGWLATAFAVEHVAQAHTPQLVAYRAGSLQLAVVNPVARHACDPTERAPAPCL</sequence>
<organism evidence="2 3">
    <name type="scientific">Paraburkholderia bryophila</name>
    <dbReference type="NCBI Taxonomy" id="420952"/>
    <lineage>
        <taxon>Bacteria</taxon>
        <taxon>Pseudomonadati</taxon>
        <taxon>Pseudomonadota</taxon>
        <taxon>Betaproteobacteria</taxon>
        <taxon>Burkholderiales</taxon>
        <taxon>Burkholderiaceae</taxon>
        <taxon>Paraburkholderia</taxon>
    </lineage>
</organism>
<dbReference type="Proteomes" id="UP000248918">
    <property type="component" value="Unassembled WGS sequence"/>
</dbReference>
<keyword evidence="1" id="KW-0812">Transmembrane</keyword>
<reference evidence="2 3" key="1">
    <citation type="submission" date="2018-06" db="EMBL/GenBank/DDBJ databases">
        <title>Genomic Encyclopedia of Type Strains, Phase III (KMG-III): the genomes of soil and plant-associated and newly described type strains.</title>
        <authorList>
            <person name="Whitman W."/>
        </authorList>
    </citation>
    <scope>NUCLEOTIDE SEQUENCE [LARGE SCALE GENOMIC DNA]</scope>
    <source>
        <strain evidence="2 3">LMG 23644</strain>
    </source>
</reference>
<feature type="transmembrane region" description="Helical" evidence="1">
    <location>
        <begin position="20"/>
        <end position="42"/>
    </location>
</feature>
<proteinExistence type="predicted"/>
<evidence type="ECO:0000313" key="2">
    <source>
        <dbReference type="EMBL" id="RAS37426.1"/>
    </source>
</evidence>
<dbReference type="OrthoDB" id="8964452at2"/>
<evidence type="ECO:0000313" key="3">
    <source>
        <dbReference type="Proteomes" id="UP000248918"/>
    </source>
</evidence>
<gene>
    <name evidence="2" type="ORF">BX591_103280</name>
</gene>
<dbReference type="AlphaFoldDB" id="A0A329CRJ7"/>
<accession>A0A329CRJ7</accession>
<keyword evidence="1" id="KW-0472">Membrane</keyword>
<protein>
    <submittedName>
        <fullName evidence="2">Uncharacterized protein</fullName>
    </submittedName>
</protein>
<dbReference type="EMBL" id="QLTK01000003">
    <property type="protein sequence ID" value="RAS37426.1"/>
    <property type="molecule type" value="Genomic_DNA"/>
</dbReference>
<feature type="transmembrane region" description="Helical" evidence="1">
    <location>
        <begin position="54"/>
        <end position="75"/>
    </location>
</feature>
<name>A0A329CRJ7_9BURK</name>
<comment type="caution">
    <text evidence="2">The sequence shown here is derived from an EMBL/GenBank/DDBJ whole genome shotgun (WGS) entry which is preliminary data.</text>
</comment>
<dbReference type="RefSeq" id="WP_111930157.1">
    <property type="nucleotide sequence ID" value="NZ_CADFFP010000002.1"/>
</dbReference>
<evidence type="ECO:0000256" key="1">
    <source>
        <dbReference type="SAM" id="Phobius"/>
    </source>
</evidence>
<keyword evidence="1" id="KW-1133">Transmembrane helix</keyword>